<gene>
    <name evidence="1" type="ORF">SAMN05421580_102239</name>
</gene>
<organism evidence="1 2">
    <name type="scientific">Rhodobacter aestuarii</name>
    <dbReference type="NCBI Taxonomy" id="453582"/>
    <lineage>
        <taxon>Bacteria</taxon>
        <taxon>Pseudomonadati</taxon>
        <taxon>Pseudomonadota</taxon>
        <taxon>Alphaproteobacteria</taxon>
        <taxon>Rhodobacterales</taxon>
        <taxon>Rhodobacter group</taxon>
        <taxon>Rhodobacter</taxon>
    </lineage>
</organism>
<dbReference type="RefSeq" id="WP_076483825.1">
    <property type="nucleotide sequence ID" value="NZ_FTOG01000002.1"/>
</dbReference>
<name>A0A1N7K404_9RHOB</name>
<sequence length="86" mass="9760">MTTQKVQPFFVRCFIDNPGGAYDPAPLHQFDHYSYCPPAVGDRLQEGRTGDRVYVVTQRHFHIYGNGHENCALLIELADPSPLDRV</sequence>
<reference evidence="2" key="1">
    <citation type="submission" date="2017-01" db="EMBL/GenBank/DDBJ databases">
        <authorList>
            <person name="Varghese N."/>
            <person name="Submissions S."/>
        </authorList>
    </citation>
    <scope>NUCLEOTIDE SEQUENCE [LARGE SCALE GENOMIC DNA]</scope>
    <source>
        <strain evidence="2">DSM 19945</strain>
    </source>
</reference>
<proteinExistence type="predicted"/>
<dbReference type="Proteomes" id="UP000186221">
    <property type="component" value="Unassembled WGS sequence"/>
</dbReference>
<evidence type="ECO:0000313" key="2">
    <source>
        <dbReference type="Proteomes" id="UP000186221"/>
    </source>
</evidence>
<dbReference type="EMBL" id="FTOG01000002">
    <property type="protein sequence ID" value="SIS56333.1"/>
    <property type="molecule type" value="Genomic_DNA"/>
</dbReference>
<accession>A0A1N7K404</accession>
<protein>
    <submittedName>
        <fullName evidence="1">Uncharacterized protein</fullName>
    </submittedName>
</protein>
<dbReference type="STRING" id="453582.SAMN05421580_102239"/>
<dbReference type="OrthoDB" id="7875778at2"/>
<keyword evidence="2" id="KW-1185">Reference proteome</keyword>
<evidence type="ECO:0000313" key="1">
    <source>
        <dbReference type="EMBL" id="SIS56333.1"/>
    </source>
</evidence>
<dbReference type="AlphaFoldDB" id="A0A1N7K404"/>